<dbReference type="Proteomes" id="UP000501568">
    <property type="component" value="Chromosome"/>
</dbReference>
<name>A0A6G6Y381_9SPHN</name>
<keyword evidence="3" id="KW-1185">Reference proteome</keyword>
<dbReference type="RefSeq" id="WP_165326268.1">
    <property type="nucleotide sequence ID" value="NZ_CP049109.1"/>
</dbReference>
<keyword evidence="1" id="KW-0732">Signal</keyword>
<dbReference type="Pfam" id="PF10677">
    <property type="entry name" value="DUF2490"/>
    <property type="match status" value="1"/>
</dbReference>
<evidence type="ECO:0000313" key="2">
    <source>
        <dbReference type="EMBL" id="QIG79267.1"/>
    </source>
</evidence>
<reference evidence="2 3" key="1">
    <citation type="submission" date="2020-02" db="EMBL/GenBank/DDBJ databases">
        <authorList>
            <person name="Zheng R.K."/>
            <person name="Sun C.M."/>
        </authorList>
    </citation>
    <scope>NUCLEOTIDE SEQUENCE [LARGE SCALE GENOMIC DNA]</scope>
    <source>
        <strain evidence="3">zrk23</strain>
    </source>
</reference>
<organism evidence="2 3">
    <name type="scientific">Stakelama tenebrarum</name>
    <dbReference type="NCBI Taxonomy" id="2711215"/>
    <lineage>
        <taxon>Bacteria</taxon>
        <taxon>Pseudomonadati</taxon>
        <taxon>Pseudomonadota</taxon>
        <taxon>Alphaproteobacteria</taxon>
        <taxon>Sphingomonadales</taxon>
        <taxon>Sphingomonadaceae</taxon>
        <taxon>Stakelama</taxon>
    </lineage>
</organism>
<accession>A0A6G6Y381</accession>
<dbReference type="EMBL" id="CP049109">
    <property type="protein sequence ID" value="QIG79267.1"/>
    <property type="molecule type" value="Genomic_DNA"/>
</dbReference>
<sequence length="221" mass="24528">MRKVGALVAGGLCMIAPPAIAQQEDRQFWSTMAAGVRLSDTVSLQGEVVLRFGDAGLYESEAGGFVTYRLSESVSLSAGYARVTNYTHGQVTRSEDRPRQQIDVDLGTILGGELNSRLRFEQRFRNSDTGFRLRPRVKWKLPWRERGGPALVLSHESFVELNDTDGGQNAGYRRMRNFAGVDVPIAGSVRAEIGYLNQYDLRDRARDTMDHILSIGVGAKF</sequence>
<feature type="signal peptide" evidence="1">
    <location>
        <begin position="1"/>
        <end position="21"/>
    </location>
</feature>
<feature type="chain" id="PRO_5026237664" evidence="1">
    <location>
        <begin position="22"/>
        <end position="221"/>
    </location>
</feature>
<evidence type="ECO:0000256" key="1">
    <source>
        <dbReference type="SAM" id="SignalP"/>
    </source>
</evidence>
<gene>
    <name evidence="2" type="ORF">G5C33_05305</name>
</gene>
<dbReference type="InterPro" id="IPR019619">
    <property type="entry name" value="DUF2490"/>
</dbReference>
<dbReference type="AlphaFoldDB" id="A0A6G6Y381"/>
<evidence type="ECO:0000313" key="3">
    <source>
        <dbReference type="Proteomes" id="UP000501568"/>
    </source>
</evidence>
<proteinExistence type="predicted"/>
<dbReference type="KEGG" id="spzr:G5C33_05305"/>
<protein>
    <submittedName>
        <fullName evidence="2">DUF2490 domain-containing protein</fullName>
    </submittedName>
</protein>